<dbReference type="AlphaFoldDB" id="B3PWD9"/>
<evidence type="ECO:0000313" key="2">
    <source>
        <dbReference type="EMBL" id="ACE92376.1"/>
    </source>
</evidence>
<proteinExistence type="predicted"/>
<gene>
    <name evidence="2" type="ordered locus">RHECIAT_CH0003429</name>
</gene>
<name>B3PWD9_RHIE6</name>
<dbReference type="Proteomes" id="UP000008817">
    <property type="component" value="Chromosome"/>
</dbReference>
<evidence type="ECO:0000313" key="3">
    <source>
        <dbReference type="Proteomes" id="UP000008817"/>
    </source>
</evidence>
<protein>
    <submittedName>
        <fullName evidence="2">Uncharacterized protein</fullName>
    </submittedName>
</protein>
<feature type="compositionally biased region" description="Polar residues" evidence="1">
    <location>
        <begin position="9"/>
        <end position="27"/>
    </location>
</feature>
<dbReference type="HOGENOM" id="CLU_154606_0_0_5"/>
<reference evidence="2 3" key="1">
    <citation type="submission" date="2008-04" db="EMBL/GenBank/DDBJ databases">
        <title>Genome diversity and DNA divergence of Rhizobium etli.</title>
        <authorList>
            <person name="Gonzalez V."/>
            <person name="Acosta J.L."/>
            <person name="Santamaria R.I."/>
            <person name="Bustos P."/>
            <person name="Hernandez-Gonzalez I.L."/>
            <person name="Fernandez J.L."/>
            <person name="Diaz R."/>
            <person name="Flores M."/>
            <person name="Mora J."/>
            <person name="Palacios R."/>
            <person name="Davila G."/>
        </authorList>
    </citation>
    <scope>NUCLEOTIDE SEQUENCE [LARGE SCALE GENOMIC DNA]</scope>
    <source>
        <strain evidence="2 3">CIAT 652</strain>
    </source>
</reference>
<feature type="region of interest" description="Disordered" evidence="1">
    <location>
        <begin position="1"/>
        <end position="27"/>
    </location>
</feature>
<dbReference type="eggNOG" id="ENOG5032F8R">
    <property type="taxonomic scope" value="Bacteria"/>
</dbReference>
<accession>B3PWD9</accession>
<organism evidence="2 3">
    <name type="scientific">Rhizobium etli (strain CIAT 652)</name>
    <dbReference type="NCBI Taxonomy" id="491916"/>
    <lineage>
        <taxon>Bacteria</taxon>
        <taxon>Pseudomonadati</taxon>
        <taxon>Pseudomonadota</taxon>
        <taxon>Alphaproteobacteria</taxon>
        <taxon>Hyphomicrobiales</taxon>
        <taxon>Rhizobiaceae</taxon>
        <taxon>Rhizobium/Agrobacterium group</taxon>
        <taxon>Rhizobium</taxon>
    </lineage>
</organism>
<evidence type="ECO:0000256" key="1">
    <source>
        <dbReference type="SAM" id="MobiDB-lite"/>
    </source>
</evidence>
<sequence length="137" mass="14454">MTTPRETRSSIATGASGVATSPETSTDGGYMKLVPGGLILSCAMLLSGAPGFAASGGWQSDGQGTRYWHVTPPPGQCNISQARNLALRAGIYRSEIIQQDENVIVLRGLDQSGDRRVIGFANIRGCPELDGYEDGRP</sequence>
<dbReference type="EMBL" id="CP001074">
    <property type="protein sequence ID" value="ACE92376.1"/>
    <property type="molecule type" value="Genomic_DNA"/>
</dbReference>
<dbReference type="KEGG" id="rec:RHECIAT_CH0003429"/>